<comment type="caution">
    <text evidence="1">The sequence shown here is derived from an EMBL/GenBank/DDBJ whole genome shotgun (WGS) entry which is preliminary data.</text>
</comment>
<accession>A0ABP0K637</accession>
<evidence type="ECO:0000313" key="2">
    <source>
        <dbReference type="Proteomes" id="UP001642464"/>
    </source>
</evidence>
<sequence length="51" mass="5452">MAVMQQNVSAALVMMACGAAPIWLHDAVRVGAGVERWCSTVPKRAPPFRLG</sequence>
<dbReference type="Proteomes" id="UP001642464">
    <property type="component" value="Unassembled WGS sequence"/>
</dbReference>
<gene>
    <name evidence="1" type="ORF">SCF082_LOCUS15619</name>
</gene>
<reference evidence="1 2" key="1">
    <citation type="submission" date="2024-02" db="EMBL/GenBank/DDBJ databases">
        <authorList>
            <person name="Chen Y."/>
            <person name="Shah S."/>
            <person name="Dougan E. K."/>
            <person name="Thang M."/>
            <person name="Chan C."/>
        </authorList>
    </citation>
    <scope>NUCLEOTIDE SEQUENCE [LARGE SCALE GENOMIC DNA]</scope>
</reference>
<proteinExistence type="predicted"/>
<evidence type="ECO:0000313" key="1">
    <source>
        <dbReference type="EMBL" id="CAK9022039.1"/>
    </source>
</evidence>
<keyword evidence="2" id="KW-1185">Reference proteome</keyword>
<protein>
    <submittedName>
        <fullName evidence="1">Uncharacterized protein</fullName>
    </submittedName>
</protein>
<organism evidence="1 2">
    <name type="scientific">Durusdinium trenchii</name>
    <dbReference type="NCBI Taxonomy" id="1381693"/>
    <lineage>
        <taxon>Eukaryota</taxon>
        <taxon>Sar</taxon>
        <taxon>Alveolata</taxon>
        <taxon>Dinophyceae</taxon>
        <taxon>Suessiales</taxon>
        <taxon>Symbiodiniaceae</taxon>
        <taxon>Durusdinium</taxon>
    </lineage>
</organism>
<dbReference type="EMBL" id="CAXAMM010010001">
    <property type="protein sequence ID" value="CAK9022039.1"/>
    <property type="molecule type" value="Genomic_DNA"/>
</dbReference>
<name>A0ABP0K637_9DINO</name>